<feature type="region of interest" description="Disordered" evidence="2">
    <location>
        <begin position="1"/>
        <end position="33"/>
    </location>
</feature>
<evidence type="ECO:0000313" key="5">
    <source>
        <dbReference type="Proteomes" id="UP000294894"/>
    </source>
</evidence>
<sequence>MVGPGGSSRAPRGSTTGPRTTTRRSRGSRGEGDVSGLAALLARRTPPGIYSWHAGFDVADVRHTVEHAGWAFAHVDGLTGQTKADFLRRVGEALDFPDWYGQNFDALADCLSDVDGGEGTVLLWDGWGPFAREAPRAFSVALSVLGGRVNADRGAPFAVLLRGEGPAVAGVEPLD</sequence>
<comment type="similarity">
    <text evidence="1">Belongs to the barstar family.</text>
</comment>
<dbReference type="Pfam" id="PF01337">
    <property type="entry name" value="Barstar"/>
    <property type="match status" value="1"/>
</dbReference>
<dbReference type="InterPro" id="IPR000468">
    <property type="entry name" value="Barstar"/>
</dbReference>
<organism evidence="4 5">
    <name type="scientific">Nocardioides euryhalodurans</name>
    <dbReference type="NCBI Taxonomy" id="2518370"/>
    <lineage>
        <taxon>Bacteria</taxon>
        <taxon>Bacillati</taxon>
        <taxon>Actinomycetota</taxon>
        <taxon>Actinomycetes</taxon>
        <taxon>Propionibacteriales</taxon>
        <taxon>Nocardioidaceae</taxon>
        <taxon>Nocardioides</taxon>
    </lineage>
</organism>
<dbReference type="Proteomes" id="UP000294894">
    <property type="component" value="Chromosome"/>
</dbReference>
<dbReference type="KEGG" id="noy:EXE57_19515"/>
<reference evidence="4 5" key="1">
    <citation type="submission" date="2019-03" db="EMBL/GenBank/DDBJ databases">
        <title>Three New Species of Nocardioides, Nocardioides euryhalodurans sp. nov., Nocardioides seonyuensis sp. nov. and Nocardioides eburneoflavus sp. nov., Iolated from Soil.</title>
        <authorList>
            <person name="Roh S.G."/>
            <person name="Lee C."/>
            <person name="Kim M.-K."/>
            <person name="Kim S.B."/>
        </authorList>
    </citation>
    <scope>NUCLEOTIDE SEQUENCE [LARGE SCALE GENOMIC DNA]</scope>
    <source>
        <strain evidence="4 5">MMS17-SY117</strain>
    </source>
</reference>
<dbReference type="AlphaFoldDB" id="A0A4P7GQU8"/>
<dbReference type="SUPFAM" id="SSF52038">
    <property type="entry name" value="Barstar-related"/>
    <property type="match status" value="1"/>
</dbReference>
<evidence type="ECO:0000256" key="1">
    <source>
        <dbReference type="ARBA" id="ARBA00006845"/>
    </source>
</evidence>
<evidence type="ECO:0000259" key="3">
    <source>
        <dbReference type="Pfam" id="PF01337"/>
    </source>
</evidence>
<dbReference type="OrthoDB" id="5184890at2"/>
<evidence type="ECO:0000256" key="2">
    <source>
        <dbReference type="SAM" id="MobiDB-lite"/>
    </source>
</evidence>
<name>A0A4P7GQU8_9ACTN</name>
<dbReference type="EMBL" id="CP038267">
    <property type="protein sequence ID" value="QBR94231.1"/>
    <property type="molecule type" value="Genomic_DNA"/>
</dbReference>
<feature type="domain" description="Barstar (barnase inhibitor)" evidence="3">
    <location>
        <begin position="71"/>
        <end position="161"/>
    </location>
</feature>
<protein>
    <recommendedName>
        <fullName evidence="3">Barstar (barnase inhibitor) domain-containing protein</fullName>
    </recommendedName>
</protein>
<dbReference type="Gene3D" id="3.30.370.10">
    <property type="entry name" value="Barstar-like"/>
    <property type="match status" value="1"/>
</dbReference>
<gene>
    <name evidence="4" type="ORF">EXE57_19515</name>
</gene>
<dbReference type="InterPro" id="IPR035905">
    <property type="entry name" value="Barstar-like_sf"/>
</dbReference>
<proteinExistence type="inferred from homology"/>
<evidence type="ECO:0000313" key="4">
    <source>
        <dbReference type="EMBL" id="QBR94231.1"/>
    </source>
</evidence>
<accession>A0A4P7GQU8</accession>
<keyword evidence="5" id="KW-1185">Reference proteome</keyword>
<feature type="compositionally biased region" description="Low complexity" evidence="2">
    <location>
        <begin position="7"/>
        <end position="20"/>
    </location>
</feature>